<sequence length="240" mass="27659">MSNNNPGHSLVKYNTPILVSTSKGGKKKSVKELPPLKESGATSNEDLLNEILPPREYTQNGQLWIQYVSSTPATRVDVTNLKKELDTEIDKRQAIGTGICPLREELYTQCFDELIRQITINCNDRGYLLVKVRNEINMTIQAYQSLYESAISSGMRKALQSEQNKNDMADRIRQLEDECLALERESEDLEIQVEETVKIHEEIREKETSSHKKWKEEVKLKLQEYRNDIDEALSNPHNHK</sequence>
<proteinExistence type="inferred from homology"/>
<dbReference type="PANTHER" id="PTHR13183:SF0">
    <property type="entry name" value="AXONEMAL DYNEIN LIGHT INTERMEDIATE POLYPEPTIDE 1"/>
    <property type="match status" value="1"/>
</dbReference>
<dbReference type="InterPro" id="IPR019347">
    <property type="entry name" value="Axonemal_dynein_light_chain"/>
</dbReference>
<dbReference type="GO" id="GO:0030286">
    <property type="term" value="C:dynein complex"/>
    <property type="evidence" value="ECO:0007669"/>
    <property type="project" value="UniProtKB-KW"/>
</dbReference>
<evidence type="ECO:0000313" key="8">
    <source>
        <dbReference type="Proteomes" id="UP001295684"/>
    </source>
</evidence>
<dbReference type="GO" id="GO:0005930">
    <property type="term" value="C:axoneme"/>
    <property type="evidence" value="ECO:0007669"/>
    <property type="project" value="TreeGrafter"/>
</dbReference>
<comment type="similarity">
    <text evidence="4">Belongs to the inner dynein arm light chain family.</text>
</comment>
<feature type="region of interest" description="Disordered" evidence="6">
    <location>
        <begin position="21"/>
        <end position="42"/>
    </location>
</feature>
<evidence type="ECO:0000256" key="6">
    <source>
        <dbReference type="SAM" id="MobiDB-lite"/>
    </source>
</evidence>
<protein>
    <submittedName>
        <fullName evidence="7">Uncharacterized protein</fullName>
    </submittedName>
</protein>
<reference evidence="7" key="1">
    <citation type="submission" date="2023-07" db="EMBL/GenBank/DDBJ databases">
        <authorList>
            <consortium name="AG Swart"/>
            <person name="Singh M."/>
            <person name="Singh A."/>
            <person name="Seah K."/>
            <person name="Emmerich C."/>
        </authorList>
    </citation>
    <scope>NUCLEOTIDE SEQUENCE</scope>
    <source>
        <strain evidence="7">DP1</strain>
    </source>
</reference>
<dbReference type="Proteomes" id="UP001295684">
    <property type="component" value="Unassembled WGS sequence"/>
</dbReference>
<accession>A0AAD2D370</accession>
<dbReference type="PANTHER" id="PTHR13183">
    <property type="entry name" value="AXONEMAL INNER ARM DYNEIN LIGHT CHAIN 28"/>
    <property type="match status" value="1"/>
</dbReference>
<evidence type="ECO:0000256" key="1">
    <source>
        <dbReference type="ARBA" id="ARBA00023017"/>
    </source>
</evidence>
<dbReference type="EMBL" id="CAMPGE010020248">
    <property type="protein sequence ID" value="CAI2378516.1"/>
    <property type="molecule type" value="Genomic_DNA"/>
</dbReference>
<dbReference type="AlphaFoldDB" id="A0AAD2D370"/>
<dbReference type="Pfam" id="PF10211">
    <property type="entry name" value="Ax_dynein_light"/>
    <property type="match status" value="1"/>
</dbReference>
<feature type="coiled-coil region" evidence="5">
    <location>
        <begin position="158"/>
        <end position="235"/>
    </location>
</feature>
<evidence type="ECO:0000256" key="4">
    <source>
        <dbReference type="ARBA" id="ARBA00038114"/>
    </source>
</evidence>
<keyword evidence="1" id="KW-0243">Dynein</keyword>
<evidence type="ECO:0000256" key="2">
    <source>
        <dbReference type="ARBA" id="ARBA00023054"/>
    </source>
</evidence>
<name>A0AAD2D370_EUPCR</name>
<keyword evidence="3" id="KW-0505">Motor protein</keyword>
<dbReference type="GO" id="GO:0045504">
    <property type="term" value="F:dynein heavy chain binding"/>
    <property type="evidence" value="ECO:0007669"/>
    <property type="project" value="TreeGrafter"/>
</dbReference>
<keyword evidence="2 5" id="KW-0175">Coiled coil</keyword>
<evidence type="ECO:0000256" key="5">
    <source>
        <dbReference type="SAM" id="Coils"/>
    </source>
</evidence>
<evidence type="ECO:0000256" key="3">
    <source>
        <dbReference type="ARBA" id="ARBA00023175"/>
    </source>
</evidence>
<organism evidence="7 8">
    <name type="scientific">Euplotes crassus</name>
    <dbReference type="NCBI Taxonomy" id="5936"/>
    <lineage>
        <taxon>Eukaryota</taxon>
        <taxon>Sar</taxon>
        <taxon>Alveolata</taxon>
        <taxon>Ciliophora</taxon>
        <taxon>Intramacronucleata</taxon>
        <taxon>Spirotrichea</taxon>
        <taxon>Hypotrichia</taxon>
        <taxon>Euplotida</taxon>
        <taxon>Euplotidae</taxon>
        <taxon>Moneuplotes</taxon>
    </lineage>
</organism>
<comment type="caution">
    <text evidence="7">The sequence shown here is derived from an EMBL/GenBank/DDBJ whole genome shotgun (WGS) entry which is preliminary data.</text>
</comment>
<gene>
    <name evidence="7" type="ORF">ECRASSUSDP1_LOCUS19913</name>
</gene>
<evidence type="ECO:0000313" key="7">
    <source>
        <dbReference type="EMBL" id="CAI2378516.1"/>
    </source>
</evidence>
<keyword evidence="8" id="KW-1185">Reference proteome</keyword>